<feature type="region of interest" description="Disordered" evidence="1">
    <location>
        <begin position="1"/>
        <end position="83"/>
    </location>
</feature>
<gene>
    <name evidence="2" type="primary">Dere\GG26883</name>
    <name evidence="2" type="synonym">GG26883</name>
    <name evidence="2" type="ORF">Dere_GG26883</name>
</gene>
<name>A0A0Q5U4L9_DROER</name>
<organism evidence="2 3">
    <name type="scientific">Drosophila erecta</name>
    <name type="common">Fruit fly</name>
    <dbReference type="NCBI Taxonomy" id="7220"/>
    <lineage>
        <taxon>Eukaryota</taxon>
        <taxon>Metazoa</taxon>
        <taxon>Ecdysozoa</taxon>
        <taxon>Arthropoda</taxon>
        <taxon>Hexapoda</taxon>
        <taxon>Insecta</taxon>
        <taxon>Pterygota</taxon>
        <taxon>Neoptera</taxon>
        <taxon>Endopterygota</taxon>
        <taxon>Diptera</taxon>
        <taxon>Brachycera</taxon>
        <taxon>Muscomorpha</taxon>
        <taxon>Ephydroidea</taxon>
        <taxon>Drosophilidae</taxon>
        <taxon>Drosophila</taxon>
        <taxon>Sophophora</taxon>
    </lineage>
</organism>
<keyword evidence="3" id="KW-1185">Reference proteome</keyword>
<protein>
    <submittedName>
        <fullName evidence="2">Uncharacterized protein</fullName>
    </submittedName>
</protein>
<reference evidence="2 3" key="1">
    <citation type="journal article" date="2007" name="Nature">
        <title>Evolution of genes and genomes on the Drosophila phylogeny.</title>
        <authorList>
            <consortium name="Drosophila 12 Genomes Consortium"/>
            <person name="Clark A.G."/>
            <person name="Eisen M.B."/>
            <person name="Smith D.R."/>
            <person name="Bergman C.M."/>
            <person name="Oliver B."/>
            <person name="Markow T.A."/>
            <person name="Kaufman T.C."/>
            <person name="Kellis M."/>
            <person name="Gelbart W."/>
            <person name="Iyer V.N."/>
            <person name="Pollard D.A."/>
            <person name="Sackton T.B."/>
            <person name="Larracuente A.M."/>
            <person name="Singh N.D."/>
            <person name="Abad J.P."/>
            <person name="Abt D.N."/>
            <person name="Adryan B."/>
            <person name="Aguade M."/>
            <person name="Akashi H."/>
            <person name="Anderson W.W."/>
            <person name="Aquadro C.F."/>
            <person name="Ardell D.H."/>
            <person name="Arguello R."/>
            <person name="Artieri C.G."/>
            <person name="Barbash D.A."/>
            <person name="Barker D."/>
            <person name="Barsanti P."/>
            <person name="Batterham P."/>
            <person name="Batzoglou S."/>
            <person name="Begun D."/>
            <person name="Bhutkar A."/>
            <person name="Blanco E."/>
            <person name="Bosak S.A."/>
            <person name="Bradley R.K."/>
            <person name="Brand A.D."/>
            <person name="Brent M.R."/>
            <person name="Brooks A.N."/>
            <person name="Brown R.H."/>
            <person name="Butlin R.K."/>
            <person name="Caggese C."/>
            <person name="Calvi B.R."/>
            <person name="Bernardo de Carvalho A."/>
            <person name="Caspi A."/>
            <person name="Castrezana S."/>
            <person name="Celniker S.E."/>
            <person name="Chang J.L."/>
            <person name="Chapple C."/>
            <person name="Chatterji S."/>
            <person name="Chinwalla A."/>
            <person name="Civetta A."/>
            <person name="Clifton S.W."/>
            <person name="Comeron J.M."/>
            <person name="Costello J.C."/>
            <person name="Coyne J.A."/>
            <person name="Daub J."/>
            <person name="David R.G."/>
            <person name="Delcher A.L."/>
            <person name="Delehaunty K."/>
            <person name="Do C.B."/>
            <person name="Ebling H."/>
            <person name="Edwards K."/>
            <person name="Eickbush T."/>
            <person name="Evans J.D."/>
            <person name="Filipski A."/>
            <person name="Findeiss S."/>
            <person name="Freyhult E."/>
            <person name="Fulton L."/>
            <person name="Fulton R."/>
            <person name="Garcia A.C."/>
            <person name="Gardiner A."/>
            <person name="Garfield D.A."/>
            <person name="Garvin B.E."/>
            <person name="Gibson G."/>
            <person name="Gilbert D."/>
            <person name="Gnerre S."/>
            <person name="Godfrey J."/>
            <person name="Good R."/>
            <person name="Gotea V."/>
            <person name="Gravely B."/>
            <person name="Greenberg A.J."/>
            <person name="Griffiths-Jones S."/>
            <person name="Gross S."/>
            <person name="Guigo R."/>
            <person name="Gustafson E.A."/>
            <person name="Haerty W."/>
            <person name="Hahn M.W."/>
            <person name="Halligan D.L."/>
            <person name="Halpern A.L."/>
            <person name="Halter G.M."/>
            <person name="Han M.V."/>
            <person name="Heger A."/>
            <person name="Hillier L."/>
            <person name="Hinrichs A.S."/>
            <person name="Holmes I."/>
            <person name="Hoskins R.A."/>
            <person name="Hubisz M.J."/>
            <person name="Hultmark D."/>
            <person name="Huntley M.A."/>
            <person name="Jaffe D.B."/>
            <person name="Jagadeeshan S."/>
            <person name="Jeck W.R."/>
            <person name="Johnson J."/>
            <person name="Jones C.D."/>
            <person name="Jordan W.C."/>
            <person name="Karpen G.H."/>
            <person name="Kataoka E."/>
            <person name="Keightley P.D."/>
            <person name="Kheradpour P."/>
            <person name="Kirkness E.F."/>
            <person name="Koerich L.B."/>
            <person name="Kristiansen K."/>
            <person name="Kudrna D."/>
            <person name="Kulathinal R.J."/>
            <person name="Kumar S."/>
            <person name="Kwok R."/>
            <person name="Lander E."/>
            <person name="Langley C.H."/>
            <person name="Lapoint R."/>
            <person name="Lazzaro B.P."/>
            <person name="Lee S.J."/>
            <person name="Levesque L."/>
            <person name="Li R."/>
            <person name="Lin C.F."/>
            <person name="Lin M.F."/>
            <person name="Lindblad-Toh K."/>
            <person name="Llopart A."/>
            <person name="Long M."/>
            <person name="Low L."/>
            <person name="Lozovsky E."/>
            <person name="Lu J."/>
            <person name="Luo M."/>
            <person name="Machado C.A."/>
            <person name="Makalowski W."/>
            <person name="Marzo M."/>
            <person name="Matsuda M."/>
            <person name="Matzkin L."/>
            <person name="McAllister B."/>
            <person name="McBride C.S."/>
            <person name="McKernan B."/>
            <person name="McKernan K."/>
            <person name="Mendez-Lago M."/>
            <person name="Minx P."/>
            <person name="Mollenhauer M.U."/>
            <person name="Montooth K."/>
            <person name="Mount S.M."/>
            <person name="Mu X."/>
            <person name="Myers E."/>
            <person name="Negre B."/>
            <person name="Newfeld S."/>
            <person name="Nielsen R."/>
            <person name="Noor M.A."/>
            <person name="O'Grady P."/>
            <person name="Pachter L."/>
            <person name="Papaceit M."/>
            <person name="Parisi M.J."/>
            <person name="Parisi M."/>
            <person name="Parts L."/>
            <person name="Pedersen J.S."/>
            <person name="Pesole G."/>
            <person name="Phillippy A.M."/>
            <person name="Ponting C.P."/>
            <person name="Pop M."/>
            <person name="Porcelli D."/>
            <person name="Powell J.R."/>
            <person name="Prohaska S."/>
            <person name="Pruitt K."/>
            <person name="Puig M."/>
            <person name="Quesneville H."/>
            <person name="Ram K.R."/>
            <person name="Rand D."/>
            <person name="Rasmussen M.D."/>
            <person name="Reed L.K."/>
            <person name="Reenan R."/>
            <person name="Reily A."/>
            <person name="Remington K.A."/>
            <person name="Rieger T.T."/>
            <person name="Ritchie M.G."/>
            <person name="Robin C."/>
            <person name="Rogers Y.H."/>
            <person name="Rohde C."/>
            <person name="Rozas J."/>
            <person name="Rubenfield M.J."/>
            <person name="Ruiz A."/>
            <person name="Russo S."/>
            <person name="Salzberg S.L."/>
            <person name="Sanchez-Gracia A."/>
            <person name="Saranga D.J."/>
            <person name="Sato H."/>
            <person name="Schaeffer S.W."/>
            <person name="Schatz M.C."/>
            <person name="Schlenke T."/>
            <person name="Schwartz R."/>
            <person name="Segarra C."/>
            <person name="Singh R.S."/>
            <person name="Sirot L."/>
            <person name="Sirota M."/>
            <person name="Sisneros N.B."/>
            <person name="Smith C.D."/>
            <person name="Smith T.F."/>
            <person name="Spieth J."/>
            <person name="Stage D.E."/>
            <person name="Stark A."/>
            <person name="Stephan W."/>
            <person name="Strausberg R.L."/>
            <person name="Strempel S."/>
            <person name="Sturgill D."/>
            <person name="Sutton G."/>
            <person name="Sutton G.G."/>
            <person name="Tao W."/>
            <person name="Teichmann S."/>
            <person name="Tobari Y.N."/>
            <person name="Tomimura Y."/>
            <person name="Tsolas J.M."/>
            <person name="Valente V.L."/>
            <person name="Venter E."/>
            <person name="Venter J.C."/>
            <person name="Vicario S."/>
            <person name="Vieira F.G."/>
            <person name="Vilella A.J."/>
            <person name="Villasante A."/>
            <person name="Walenz B."/>
            <person name="Wang J."/>
            <person name="Wasserman M."/>
            <person name="Watts T."/>
            <person name="Wilson D."/>
            <person name="Wilson R.K."/>
            <person name="Wing R.A."/>
            <person name="Wolfner M.F."/>
            <person name="Wong A."/>
            <person name="Wong G.K."/>
            <person name="Wu C.I."/>
            <person name="Wu G."/>
            <person name="Yamamoto D."/>
            <person name="Yang H.P."/>
            <person name="Yang S.P."/>
            <person name="Yorke J.A."/>
            <person name="Yoshida K."/>
            <person name="Zdobnov E."/>
            <person name="Zhang P."/>
            <person name="Zhang Y."/>
            <person name="Zimin A.V."/>
            <person name="Baldwin J."/>
            <person name="Abdouelleil A."/>
            <person name="Abdulkadir J."/>
            <person name="Abebe A."/>
            <person name="Abera B."/>
            <person name="Abreu J."/>
            <person name="Acer S.C."/>
            <person name="Aftuck L."/>
            <person name="Alexander A."/>
            <person name="An P."/>
            <person name="Anderson E."/>
            <person name="Anderson S."/>
            <person name="Arachi H."/>
            <person name="Azer M."/>
            <person name="Bachantsang P."/>
            <person name="Barry A."/>
            <person name="Bayul T."/>
            <person name="Berlin A."/>
            <person name="Bessette D."/>
            <person name="Bloom T."/>
            <person name="Blye J."/>
            <person name="Boguslavskiy L."/>
            <person name="Bonnet C."/>
            <person name="Boukhgalter B."/>
            <person name="Bourzgui I."/>
            <person name="Brown A."/>
            <person name="Cahill P."/>
            <person name="Channer S."/>
            <person name="Cheshatsang Y."/>
            <person name="Chuda L."/>
            <person name="Citroen M."/>
            <person name="Collymore A."/>
            <person name="Cooke P."/>
            <person name="Costello M."/>
            <person name="D'Aco K."/>
            <person name="Daza R."/>
            <person name="De Haan G."/>
            <person name="DeGray S."/>
            <person name="DeMaso C."/>
            <person name="Dhargay N."/>
            <person name="Dooley K."/>
            <person name="Dooley E."/>
            <person name="Doricent M."/>
            <person name="Dorje P."/>
            <person name="Dorjee K."/>
            <person name="Dupes A."/>
            <person name="Elong R."/>
            <person name="Falk J."/>
            <person name="Farina A."/>
            <person name="Faro S."/>
            <person name="Ferguson D."/>
            <person name="Fisher S."/>
            <person name="Foley C.D."/>
            <person name="Franke A."/>
            <person name="Friedrich D."/>
            <person name="Gadbois L."/>
            <person name="Gearin G."/>
            <person name="Gearin C.R."/>
            <person name="Giannoukos G."/>
            <person name="Goode T."/>
            <person name="Graham J."/>
            <person name="Grandbois E."/>
            <person name="Grewal S."/>
            <person name="Gyaltsen K."/>
            <person name="Hafez N."/>
            <person name="Hagos B."/>
            <person name="Hall J."/>
            <person name="Henson C."/>
            <person name="Hollinger A."/>
            <person name="Honan T."/>
            <person name="Huard M.D."/>
            <person name="Hughes L."/>
            <person name="Hurhula B."/>
            <person name="Husby M.E."/>
            <person name="Kamat A."/>
            <person name="Kanga B."/>
            <person name="Kashin S."/>
            <person name="Khazanovich D."/>
            <person name="Kisner P."/>
            <person name="Lance K."/>
            <person name="Lara M."/>
            <person name="Lee W."/>
            <person name="Lennon N."/>
            <person name="Letendre F."/>
            <person name="LeVine R."/>
            <person name="Lipovsky A."/>
            <person name="Liu X."/>
            <person name="Liu J."/>
            <person name="Liu S."/>
            <person name="Lokyitsang T."/>
            <person name="Lokyitsang Y."/>
            <person name="Lubonja R."/>
            <person name="Lui A."/>
            <person name="MacDonald P."/>
            <person name="Magnisalis V."/>
            <person name="Maru K."/>
            <person name="Matthews C."/>
            <person name="McCusker W."/>
            <person name="McDonough S."/>
            <person name="Mehta T."/>
            <person name="Meldrim J."/>
            <person name="Meneus L."/>
            <person name="Mihai O."/>
            <person name="Mihalev A."/>
            <person name="Mihova T."/>
            <person name="Mittelman R."/>
            <person name="Mlenga V."/>
            <person name="Montmayeur A."/>
            <person name="Mulrain L."/>
            <person name="Navidi A."/>
            <person name="Naylor J."/>
            <person name="Negash T."/>
            <person name="Nguyen T."/>
            <person name="Nguyen N."/>
            <person name="Nicol R."/>
            <person name="Norbu C."/>
            <person name="Norbu N."/>
            <person name="Novod N."/>
            <person name="O'Neill B."/>
            <person name="Osman S."/>
            <person name="Markiewicz E."/>
            <person name="Oyono O.L."/>
            <person name="Patti C."/>
            <person name="Phunkhang P."/>
            <person name="Pierre F."/>
            <person name="Priest M."/>
            <person name="Raghuraman S."/>
            <person name="Rege F."/>
            <person name="Reyes R."/>
            <person name="Rise C."/>
            <person name="Rogov P."/>
            <person name="Ross K."/>
            <person name="Ryan E."/>
            <person name="Settipalli S."/>
            <person name="Shea T."/>
            <person name="Sherpa N."/>
            <person name="Shi L."/>
            <person name="Shih D."/>
            <person name="Sparrow T."/>
            <person name="Spaulding J."/>
            <person name="Stalker J."/>
            <person name="Stange-Thomann N."/>
            <person name="Stavropoulos S."/>
            <person name="Stone C."/>
            <person name="Strader C."/>
            <person name="Tesfaye S."/>
            <person name="Thomson T."/>
            <person name="Thoulutsang Y."/>
            <person name="Thoulutsang D."/>
            <person name="Topham K."/>
            <person name="Topping I."/>
            <person name="Tsamla T."/>
            <person name="Vassiliev H."/>
            <person name="Vo A."/>
            <person name="Wangchuk T."/>
            <person name="Wangdi T."/>
            <person name="Weiand M."/>
            <person name="Wilkinson J."/>
            <person name="Wilson A."/>
            <person name="Yadav S."/>
            <person name="Young G."/>
            <person name="Yu Q."/>
            <person name="Zembek L."/>
            <person name="Zhong D."/>
            <person name="Zimmer A."/>
            <person name="Zwirko Z."/>
            <person name="Jaffe D.B."/>
            <person name="Alvarez P."/>
            <person name="Brockman W."/>
            <person name="Butler J."/>
            <person name="Chin C."/>
            <person name="Gnerre S."/>
            <person name="Grabherr M."/>
            <person name="Kleber M."/>
            <person name="Mauceli E."/>
            <person name="MacCallum I."/>
        </authorList>
    </citation>
    <scope>NUCLEOTIDE SEQUENCE [LARGE SCALE GENOMIC DNA]</scope>
    <source>
        <strain evidence="2 3">TSC#14021-0224.01</strain>
    </source>
</reference>
<dbReference type="AlphaFoldDB" id="A0A0Q5U4L9"/>
<feature type="compositionally biased region" description="Basic and acidic residues" evidence="1">
    <location>
        <begin position="68"/>
        <end position="77"/>
    </location>
</feature>
<accession>A0A0Q5U4L9</accession>
<sequence length="141" mass="15417">MRPRNISIMDGSEGGDARRLGHSVSNERSRQTDVSATPPRSRPPKSWGKPENRNRSEASARCTASENPKIRNSENRTSDIGSSALEWSSVVVTELKHISRLNHGSALLGAAGVHGTMLGYIIVSPRQLKLILRPDQSHLNT</sequence>
<evidence type="ECO:0000313" key="2">
    <source>
        <dbReference type="EMBL" id="KQS43925.1"/>
    </source>
</evidence>
<feature type="compositionally biased region" description="Basic and acidic residues" evidence="1">
    <location>
        <begin position="15"/>
        <end position="31"/>
    </location>
</feature>
<reference evidence="2 3" key="2">
    <citation type="journal article" date="2008" name="Bioinformatics">
        <title>Assembly reconciliation.</title>
        <authorList>
            <person name="Zimin A.V."/>
            <person name="Smith D.R."/>
            <person name="Sutton G."/>
            <person name="Yorke J.A."/>
        </authorList>
    </citation>
    <scope>NUCLEOTIDE SEQUENCE [LARGE SCALE GENOMIC DNA]</scope>
    <source>
        <strain evidence="2 3">TSC#14021-0224.01</strain>
    </source>
</reference>
<evidence type="ECO:0000313" key="3">
    <source>
        <dbReference type="Proteomes" id="UP000008711"/>
    </source>
</evidence>
<evidence type="ECO:0000256" key="1">
    <source>
        <dbReference type="SAM" id="MobiDB-lite"/>
    </source>
</evidence>
<dbReference type="EMBL" id="CH954178">
    <property type="protein sequence ID" value="KQS43925.1"/>
    <property type="molecule type" value="Genomic_DNA"/>
</dbReference>
<feature type="compositionally biased region" description="Basic and acidic residues" evidence="1">
    <location>
        <begin position="48"/>
        <end position="58"/>
    </location>
</feature>
<dbReference type="Proteomes" id="UP000008711">
    <property type="component" value="Unassembled WGS sequence"/>
</dbReference>
<proteinExistence type="predicted"/>